<dbReference type="InterPro" id="IPR036291">
    <property type="entry name" value="NAD(P)-bd_dom_sf"/>
</dbReference>
<dbReference type="PRINTS" id="PR00081">
    <property type="entry name" value="GDHRDH"/>
</dbReference>
<keyword evidence="4" id="KW-1133">Transmembrane helix</keyword>
<proteinExistence type="inferred from homology"/>
<evidence type="ECO:0000256" key="3">
    <source>
        <dbReference type="RuleBase" id="RU000363"/>
    </source>
</evidence>
<dbReference type="PRINTS" id="PR00080">
    <property type="entry name" value="SDRFAMILY"/>
</dbReference>
<dbReference type="Gene3D" id="3.40.50.720">
    <property type="entry name" value="NAD(P)-binding Rossmann-like Domain"/>
    <property type="match status" value="1"/>
</dbReference>
<feature type="transmembrane region" description="Helical" evidence="4">
    <location>
        <begin position="6"/>
        <end position="25"/>
    </location>
</feature>
<evidence type="ECO:0000256" key="4">
    <source>
        <dbReference type="SAM" id="Phobius"/>
    </source>
</evidence>
<sequence>MTNFNFAAGAGATVALLMAILWIQIRDRKPNTSSLLANDKVVIVTGGLSGLGYQLVKLYRANGARVAVLDVKGESGLPQPSEPRTIRYYKCDVSNRTEVEVIMDVIETELGTPNILINCAAMPVNKLPFHRLQNDLFVRTINTNFLGSVNLIRAILPKLINDGKGGSIVNISSVVAHLYPAGLSDYTCSKAGLSALHHCLEAEARLLGYTRRIKFHLVEVGQMQTPLFNWVKPPNPLLAPVLQPSYVAQKIFNAVYSGEPSIIRLPRYVSWVCAYDGLPLRAQRLVRYLMGVDEVLGEHESKKTIN</sequence>
<dbReference type="Pfam" id="PF00106">
    <property type="entry name" value="adh_short"/>
    <property type="match status" value="1"/>
</dbReference>
<keyword evidence="4" id="KW-0812">Transmembrane</keyword>
<evidence type="ECO:0000256" key="2">
    <source>
        <dbReference type="ARBA" id="ARBA00023002"/>
    </source>
</evidence>
<dbReference type="PANTHER" id="PTHR24322:SF736">
    <property type="entry name" value="RETINOL DEHYDROGENASE 10"/>
    <property type="match status" value="1"/>
</dbReference>
<keyword evidence="2" id="KW-0560">Oxidoreductase</keyword>
<dbReference type="AlphaFoldDB" id="A0A1M3T0V0"/>
<dbReference type="GO" id="GO:0016616">
    <property type="term" value="F:oxidoreductase activity, acting on the CH-OH group of donors, NAD or NADP as acceptor"/>
    <property type="evidence" value="ECO:0007669"/>
    <property type="project" value="TreeGrafter"/>
</dbReference>
<comment type="similarity">
    <text evidence="1 3">Belongs to the short-chain dehydrogenases/reductases (SDR) family.</text>
</comment>
<dbReference type="InterPro" id="IPR002347">
    <property type="entry name" value="SDR_fam"/>
</dbReference>
<dbReference type="OrthoDB" id="5840532at2759"/>
<dbReference type="PANTHER" id="PTHR24322">
    <property type="entry name" value="PKSB"/>
    <property type="match status" value="1"/>
</dbReference>
<accession>A0A1M3T0V0</accession>
<gene>
    <name evidence="5" type="ORF">ASPFODRAFT_53505</name>
</gene>
<dbReference type="EMBL" id="KV878256">
    <property type="protein sequence ID" value="OJZ80351.1"/>
    <property type="molecule type" value="Genomic_DNA"/>
</dbReference>
<dbReference type="VEuPathDB" id="FungiDB:ASPFODRAFT_53505"/>
<dbReference type="Proteomes" id="UP000184063">
    <property type="component" value="Unassembled WGS sequence"/>
</dbReference>
<protein>
    <submittedName>
        <fullName evidence="5">Uncharacterized protein</fullName>
    </submittedName>
</protein>
<name>A0A1M3T0V0_ASPLC</name>
<evidence type="ECO:0000256" key="1">
    <source>
        <dbReference type="ARBA" id="ARBA00006484"/>
    </source>
</evidence>
<evidence type="ECO:0000313" key="5">
    <source>
        <dbReference type="EMBL" id="OJZ80351.1"/>
    </source>
</evidence>
<keyword evidence="4" id="KW-0472">Membrane</keyword>
<evidence type="ECO:0000313" key="6">
    <source>
        <dbReference type="Proteomes" id="UP000184063"/>
    </source>
</evidence>
<reference evidence="6" key="1">
    <citation type="journal article" date="2017" name="Genome Biol.">
        <title>Comparative genomics reveals high biological diversity and specific adaptations in the industrially and medically important fungal genus Aspergillus.</title>
        <authorList>
            <person name="de Vries R.P."/>
            <person name="Riley R."/>
            <person name="Wiebenga A."/>
            <person name="Aguilar-Osorio G."/>
            <person name="Amillis S."/>
            <person name="Uchima C.A."/>
            <person name="Anderluh G."/>
            <person name="Asadollahi M."/>
            <person name="Askin M."/>
            <person name="Barry K."/>
            <person name="Battaglia E."/>
            <person name="Bayram O."/>
            <person name="Benocci T."/>
            <person name="Braus-Stromeyer S.A."/>
            <person name="Caldana C."/>
            <person name="Canovas D."/>
            <person name="Cerqueira G.C."/>
            <person name="Chen F."/>
            <person name="Chen W."/>
            <person name="Choi C."/>
            <person name="Clum A."/>
            <person name="Dos Santos R.A."/>
            <person name="Damasio A.R."/>
            <person name="Diallinas G."/>
            <person name="Emri T."/>
            <person name="Fekete E."/>
            <person name="Flipphi M."/>
            <person name="Freyberg S."/>
            <person name="Gallo A."/>
            <person name="Gournas C."/>
            <person name="Habgood R."/>
            <person name="Hainaut M."/>
            <person name="Harispe M.L."/>
            <person name="Henrissat B."/>
            <person name="Hilden K.S."/>
            <person name="Hope R."/>
            <person name="Hossain A."/>
            <person name="Karabika E."/>
            <person name="Karaffa L."/>
            <person name="Karanyi Z."/>
            <person name="Krasevec N."/>
            <person name="Kuo A."/>
            <person name="Kusch H."/>
            <person name="LaButti K."/>
            <person name="Lagendijk E.L."/>
            <person name="Lapidus A."/>
            <person name="Levasseur A."/>
            <person name="Lindquist E."/>
            <person name="Lipzen A."/>
            <person name="Logrieco A.F."/>
            <person name="MacCabe A."/>
            <person name="Maekelae M.R."/>
            <person name="Malavazi I."/>
            <person name="Melin P."/>
            <person name="Meyer V."/>
            <person name="Mielnichuk N."/>
            <person name="Miskei M."/>
            <person name="Molnar A.P."/>
            <person name="Mule G."/>
            <person name="Ngan C.Y."/>
            <person name="Orejas M."/>
            <person name="Orosz E."/>
            <person name="Ouedraogo J.P."/>
            <person name="Overkamp K.M."/>
            <person name="Park H.-S."/>
            <person name="Perrone G."/>
            <person name="Piumi F."/>
            <person name="Punt P.J."/>
            <person name="Ram A.F."/>
            <person name="Ramon A."/>
            <person name="Rauscher S."/>
            <person name="Record E."/>
            <person name="Riano-Pachon D.M."/>
            <person name="Robert V."/>
            <person name="Roehrig J."/>
            <person name="Ruller R."/>
            <person name="Salamov A."/>
            <person name="Salih N.S."/>
            <person name="Samson R.A."/>
            <person name="Sandor E."/>
            <person name="Sanguinetti M."/>
            <person name="Schuetze T."/>
            <person name="Sepcic K."/>
            <person name="Shelest E."/>
            <person name="Sherlock G."/>
            <person name="Sophianopoulou V."/>
            <person name="Squina F.M."/>
            <person name="Sun H."/>
            <person name="Susca A."/>
            <person name="Todd R.B."/>
            <person name="Tsang A."/>
            <person name="Unkles S.E."/>
            <person name="van de Wiele N."/>
            <person name="van Rossen-Uffink D."/>
            <person name="Oliveira J.V."/>
            <person name="Vesth T.C."/>
            <person name="Visser J."/>
            <person name="Yu J.-H."/>
            <person name="Zhou M."/>
            <person name="Andersen M.R."/>
            <person name="Archer D.B."/>
            <person name="Baker S.E."/>
            <person name="Benoit I."/>
            <person name="Brakhage A.A."/>
            <person name="Braus G.H."/>
            <person name="Fischer R."/>
            <person name="Frisvad J.C."/>
            <person name="Goldman G.H."/>
            <person name="Houbraken J."/>
            <person name="Oakley B."/>
            <person name="Pocsi I."/>
            <person name="Scazzocchio C."/>
            <person name="Seiboth B."/>
            <person name="vanKuyk P.A."/>
            <person name="Wortman J."/>
            <person name="Dyer P.S."/>
            <person name="Grigoriev I.V."/>
        </authorList>
    </citation>
    <scope>NUCLEOTIDE SEQUENCE [LARGE SCALE GENOMIC DNA]</scope>
    <source>
        <strain evidence="6">CBS 106.47</strain>
    </source>
</reference>
<organism evidence="5 6">
    <name type="scientific">Aspergillus luchuensis (strain CBS 106.47)</name>
    <dbReference type="NCBI Taxonomy" id="1137211"/>
    <lineage>
        <taxon>Eukaryota</taxon>
        <taxon>Fungi</taxon>
        <taxon>Dikarya</taxon>
        <taxon>Ascomycota</taxon>
        <taxon>Pezizomycotina</taxon>
        <taxon>Eurotiomycetes</taxon>
        <taxon>Eurotiomycetidae</taxon>
        <taxon>Eurotiales</taxon>
        <taxon>Aspergillaceae</taxon>
        <taxon>Aspergillus</taxon>
        <taxon>Aspergillus subgen. Circumdati</taxon>
    </lineage>
</organism>
<dbReference type="SUPFAM" id="SSF51735">
    <property type="entry name" value="NAD(P)-binding Rossmann-fold domains"/>
    <property type="match status" value="1"/>
</dbReference>